<dbReference type="SUPFAM" id="SSF52266">
    <property type="entry name" value="SGNH hydrolase"/>
    <property type="match status" value="1"/>
</dbReference>
<evidence type="ECO:0000259" key="1">
    <source>
        <dbReference type="Pfam" id="PF13472"/>
    </source>
</evidence>
<dbReference type="Gene3D" id="3.40.50.1110">
    <property type="entry name" value="SGNH hydrolase"/>
    <property type="match status" value="1"/>
</dbReference>
<dbReference type="PANTHER" id="PTHR14209:SF19">
    <property type="entry name" value="ISOAMYL ACETATE-HYDROLYZING ESTERASE 1 HOMOLOG"/>
    <property type="match status" value="1"/>
</dbReference>
<protein>
    <submittedName>
        <fullName evidence="2">GDSL-type esterase/lipase family protein</fullName>
    </submittedName>
</protein>
<evidence type="ECO:0000313" key="3">
    <source>
        <dbReference type="Proteomes" id="UP001275932"/>
    </source>
</evidence>
<reference evidence="2 3" key="1">
    <citation type="submission" date="2022-03" db="EMBL/GenBank/DDBJ databases">
        <title>Novel taxa within the pig intestine.</title>
        <authorList>
            <person name="Wylensek D."/>
            <person name="Bishof K."/>
            <person name="Afrizal A."/>
            <person name="Clavel T."/>
        </authorList>
    </citation>
    <scope>NUCLEOTIDE SEQUENCE [LARGE SCALE GENOMIC DNA]</scope>
    <source>
        <strain evidence="2 3">CLA-KB-P66</strain>
    </source>
</reference>
<gene>
    <name evidence="2" type="ORF">MOX91_00505</name>
</gene>
<comment type="caution">
    <text evidence="2">The sequence shown here is derived from an EMBL/GenBank/DDBJ whole genome shotgun (WGS) entry which is preliminary data.</text>
</comment>
<dbReference type="PANTHER" id="PTHR14209">
    <property type="entry name" value="ISOAMYL ACETATE-HYDROLYZING ESTERASE 1"/>
    <property type="match status" value="1"/>
</dbReference>
<dbReference type="Proteomes" id="UP001275932">
    <property type="component" value="Unassembled WGS sequence"/>
</dbReference>
<dbReference type="InterPro" id="IPR045136">
    <property type="entry name" value="Iah1-like"/>
</dbReference>
<accession>A0ABU4WDN9</accession>
<dbReference type="InterPro" id="IPR013830">
    <property type="entry name" value="SGNH_hydro"/>
</dbReference>
<dbReference type="EMBL" id="JALBUT010000001">
    <property type="protein sequence ID" value="MDX8414666.1"/>
    <property type="molecule type" value="Genomic_DNA"/>
</dbReference>
<keyword evidence="3" id="KW-1185">Reference proteome</keyword>
<organism evidence="2 3">
    <name type="scientific">Intestinicryptomonas porci</name>
    <dbReference type="NCBI Taxonomy" id="2926320"/>
    <lineage>
        <taxon>Bacteria</taxon>
        <taxon>Pseudomonadati</taxon>
        <taxon>Verrucomicrobiota</taxon>
        <taxon>Opitutia</taxon>
        <taxon>Opitutales</taxon>
        <taxon>Intestinicryptomonaceae</taxon>
        <taxon>Intestinicryptomonas</taxon>
    </lineage>
</organism>
<proteinExistence type="predicted"/>
<dbReference type="Pfam" id="PF13472">
    <property type="entry name" value="Lipase_GDSL_2"/>
    <property type="match status" value="1"/>
</dbReference>
<sequence>MDTYPSVLQEMLGSKFEVKNFGSSGRTLLKKGDYPYWVDGNYKNAIKFNPDIVIIKLGTNDSKPQNWQYKDEFIPNMREMISSFKNLETNPKIYLCTPMYVSRPAWGITEEVVHTDVCDAVKKVAKLEKLKLIDLHTMFEGHGELLSDGVHPNEAGAMRMSGILYKVLTGKNPPKLEPIRGKKFNESGFVRLDMPMRLDTLSVVYPKQANKTKSWLWIANDFEKLTPEYKKLLEAGYQLMFWKTPTRSKRMHEALDWSNEFYFYGVERFGLSRKIAIDFSGKDANLALAFAEKYSDRFESILLRNPEIDATLSFAKIVERKIPVKVLPANSPAVKILKDAGVNVISGK</sequence>
<dbReference type="InterPro" id="IPR036514">
    <property type="entry name" value="SGNH_hydro_sf"/>
</dbReference>
<feature type="domain" description="SGNH hydrolase-type esterase" evidence="1">
    <location>
        <begin position="3"/>
        <end position="157"/>
    </location>
</feature>
<evidence type="ECO:0000313" key="2">
    <source>
        <dbReference type="EMBL" id="MDX8414666.1"/>
    </source>
</evidence>
<name>A0ABU4WDN9_9BACT</name>